<dbReference type="InterPro" id="IPR009057">
    <property type="entry name" value="Homeodomain-like_sf"/>
</dbReference>
<keyword evidence="2" id="KW-0067">ATP-binding</keyword>
<dbReference type="PRINTS" id="PR01590">
    <property type="entry name" value="HTHFIS"/>
</dbReference>
<evidence type="ECO:0000256" key="4">
    <source>
        <dbReference type="ARBA" id="ARBA00023163"/>
    </source>
</evidence>
<dbReference type="InterPro" id="IPR027417">
    <property type="entry name" value="P-loop_NTPase"/>
</dbReference>
<keyword evidence="1" id="KW-0547">Nucleotide-binding</keyword>
<dbReference type="Gene3D" id="1.10.8.60">
    <property type="match status" value="1"/>
</dbReference>
<dbReference type="PANTHER" id="PTHR32071:SF122">
    <property type="entry name" value="SIGMA FACTOR"/>
    <property type="match status" value="1"/>
</dbReference>
<dbReference type="SUPFAM" id="SSF52540">
    <property type="entry name" value="P-loop containing nucleoside triphosphate hydrolases"/>
    <property type="match status" value="1"/>
</dbReference>
<protein>
    <submittedName>
        <fullName evidence="7">Putative Fis family transcriptional regulator</fullName>
    </submittedName>
</protein>
<reference evidence="7 8" key="1">
    <citation type="submission" date="2012-08" db="EMBL/GenBank/DDBJ databases">
        <title>Whole genome shotgun sequence of Gordonia rhizosphera NBRC 16068.</title>
        <authorList>
            <person name="Takarada H."/>
            <person name="Isaki S."/>
            <person name="Hosoyama A."/>
            <person name="Tsuchikane K."/>
            <person name="Katsumata H."/>
            <person name="Baba S."/>
            <person name="Ohji S."/>
            <person name="Yamazaki S."/>
            <person name="Fujita N."/>
        </authorList>
    </citation>
    <scope>NUCLEOTIDE SEQUENCE [LARGE SCALE GENOMIC DNA]</scope>
    <source>
        <strain evidence="7 8">NBRC 16068</strain>
    </source>
</reference>
<dbReference type="GO" id="GO:0043565">
    <property type="term" value="F:sequence-specific DNA binding"/>
    <property type="evidence" value="ECO:0007669"/>
    <property type="project" value="InterPro"/>
</dbReference>
<dbReference type="PROSITE" id="PS50045">
    <property type="entry name" value="SIGMA54_INTERACT_4"/>
    <property type="match status" value="1"/>
</dbReference>
<dbReference type="Pfam" id="PF02954">
    <property type="entry name" value="HTH_8"/>
    <property type="match status" value="1"/>
</dbReference>
<dbReference type="eggNOG" id="COG3284">
    <property type="taxonomic scope" value="Bacteria"/>
</dbReference>
<dbReference type="GO" id="GO:0005524">
    <property type="term" value="F:ATP binding"/>
    <property type="evidence" value="ECO:0007669"/>
    <property type="project" value="UniProtKB-KW"/>
</dbReference>
<dbReference type="SUPFAM" id="SSF46689">
    <property type="entry name" value="Homeodomain-like"/>
    <property type="match status" value="1"/>
</dbReference>
<feature type="region of interest" description="Disordered" evidence="5">
    <location>
        <begin position="332"/>
        <end position="353"/>
    </location>
</feature>
<dbReference type="InterPro" id="IPR029016">
    <property type="entry name" value="GAF-like_dom_sf"/>
</dbReference>
<keyword evidence="8" id="KW-1185">Reference proteome</keyword>
<sequence length="571" mass="60001">MVAAGTRVACHHHRLPSPRDLCHFVSIDTSLTPLDNTPRRSIIEHSWRRSALSGVHPDDAPPTNLADIGSADPLLDAARPVLDDAAIRLADTDMSLLLVDNDCRLVSRVACGAAVERTLDHLGAAPGVAFGEDIVGTTALGTPAEIRGSVAVNGAEHYLEQFKSVSCFGQPIIHPATRRLAGILCMTEIAERINPLAVPFVTEIVSDIADRLLDRSRAHQRRVLDAFQRAAPRRDIAVAAIGDDLQLTNSFAAQLLSPTDVGALRMVAADPGLRETVVPLTLVSGVDVELAVEPVPGVRGAALFRFRPAIEQPASAPAAAPTPAAARSVAITGEPGTGRSTHARSAAADRGDGEPVVVDVADELIAGTPPDIPGLVARARRDRVPLIIDGAELLDDRSVALLGRAVTQTVDGAPVIIVAGPRDQSGAGVAALLARCTTRIDLPPLRHRTSELAAIASTALRAIDPTLTLSGEATDALLCQDWPGNLSELDSVLHQAVSSCSARAARVVEPRDLPADYRTTSRAAHLSGREQAERTAIVDALESADGNKVHAARALGISRTTLYARMRALGI</sequence>
<evidence type="ECO:0000256" key="5">
    <source>
        <dbReference type="SAM" id="MobiDB-lite"/>
    </source>
</evidence>
<evidence type="ECO:0000256" key="3">
    <source>
        <dbReference type="ARBA" id="ARBA00023015"/>
    </source>
</evidence>
<dbReference type="Gene3D" id="3.30.450.40">
    <property type="match status" value="1"/>
</dbReference>
<gene>
    <name evidence="7" type="ORF">GORHZ_137_00140</name>
</gene>
<accession>K6WYD0</accession>
<dbReference type="STRING" id="1108045.GORHZ_137_00140"/>
<dbReference type="Gene3D" id="1.10.10.60">
    <property type="entry name" value="Homeodomain-like"/>
    <property type="match status" value="1"/>
</dbReference>
<proteinExistence type="predicted"/>
<dbReference type="PANTHER" id="PTHR32071">
    <property type="entry name" value="TRANSCRIPTIONAL REGULATORY PROTEIN"/>
    <property type="match status" value="1"/>
</dbReference>
<dbReference type="OrthoDB" id="5496274at2"/>
<dbReference type="Pfam" id="PF25601">
    <property type="entry name" value="AAA_lid_14"/>
    <property type="match status" value="1"/>
</dbReference>
<name>K6WYD0_9ACTN</name>
<dbReference type="GO" id="GO:0006355">
    <property type="term" value="P:regulation of DNA-templated transcription"/>
    <property type="evidence" value="ECO:0007669"/>
    <property type="project" value="InterPro"/>
</dbReference>
<dbReference type="Proteomes" id="UP000008363">
    <property type="component" value="Unassembled WGS sequence"/>
</dbReference>
<comment type="caution">
    <text evidence="7">The sequence shown here is derived from an EMBL/GenBank/DDBJ whole genome shotgun (WGS) entry which is preliminary data.</text>
</comment>
<keyword evidence="3" id="KW-0805">Transcription regulation</keyword>
<dbReference type="InterPro" id="IPR002078">
    <property type="entry name" value="Sigma_54_int"/>
</dbReference>
<organism evidence="7 8">
    <name type="scientific">Gordonia rhizosphera NBRC 16068</name>
    <dbReference type="NCBI Taxonomy" id="1108045"/>
    <lineage>
        <taxon>Bacteria</taxon>
        <taxon>Bacillati</taxon>
        <taxon>Actinomycetota</taxon>
        <taxon>Actinomycetes</taxon>
        <taxon>Mycobacteriales</taxon>
        <taxon>Gordoniaceae</taxon>
        <taxon>Gordonia</taxon>
    </lineage>
</organism>
<dbReference type="EMBL" id="BAHC01000137">
    <property type="protein sequence ID" value="GAB91574.1"/>
    <property type="molecule type" value="Genomic_DNA"/>
</dbReference>
<evidence type="ECO:0000313" key="8">
    <source>
        <dbReference type="Proteomes" id="UP000008363"/>
    </source>
</evidence>
<evidence type="ECO:0000256" key="2">
    <source>
        <dbReference type="ARBA" id="ARBA00022840"/>
    </source>
</evidence>
<feature type="domain" description="Sigma-54 factor interaction" evidence="6">
    <location>
        <begin position="266"/>
        <end position="498"/>
    </location>
</feature>
<dbReference type="AlphaFoldDB" id="K6WYD0"/>
<evidence type="ECO:0000259" key="6">
    <source>
        <dbReference type="PROSITE" id="PS50045"/>
    </source>
</evidence>
<evidence type="ECO:0000256" key="1">
    <source>
        <dbReference type="ARBA" id="ARBA00022741"/>
    </source>
</evidence>
<dbReference type="InterPro" id="IPR058031">
    <property type="entry name" value="AAA_lid_NorR"/>
</dbReference>
<evidence type="ECO:0000313" key="7">
    <source>
        <dbReference type="EMBL" id="GAB91574.1"/>
    </source>
</evidence>
<dbReference type="InterPro" id="IPR002197">
    <property type="entry name" value="HTH_Fis"/>
</dbReference>
<keyword evidence="4" id="KW-0804">Transcription</keyword>